<proteinExistence type="predicted"/>
<organism evidence="1">
    <name type="scientific">Moorella thermoacetica Y72</name>
    <dbReference type="NCBI Taxonomy" id="1325331"/>
    <lineage>
        <taxon>Bacteria</taxon>
        <taxon>Bacillati</taxon>
        <taxon>Bacillota</taxon>
        <taxon>Clostridia</taxon>
        <taxon>Neomoorellales</taxon>
        <taxon>Neomoorellaceae</taxon>
        <taxon>Neomoorella</taxon>
    </lineage>
</organism>
<protein>
    <recommendedName>
        <fullName evidence="2">YqzL family protein</fullName>
    </recommendedName>
</protein>
<reference evidence="1" key="1">
    <citation type="journal article" date="2014" name="Gene">
        <title>Genome-guided analysis of transformation efficiency and carbon dioxide assimilation by Moorella thermoacetica Y72.</title>
        <authorList>
            <person name="Tsukahara K."/>
            <person name="Kita A."/>
            <person name="Nakashimada Y."/>
            <person name="Hoshino T."/>
            <person name="Murakami K."/>
        </authorList>
    </citation>
    <scope>NUCLEOTIDE SEQUENCE [LARGE SCALE GENOMIC DNA]</scope>
    <source>
        <strain evidence="1">Y72</strain>
    </source>
</reference>
<accession>A0A0S6UBI6</accession>
<dbReference type="EMBL" id="DF238840">
    <property type="protein sequence ID" value="GAF26330.1"/>
    <property type="molecule type" value="Genomic_DNA"/>
</dbReference>
<evidence type="ECO:0008006" key="2">
    <source>
        <dbReference type="Google" id="ProtNLM"/>
    </source>
</evidence>
<name>A0A0S6UBI6_NEOTH</name>
<evidence type="ECO:0000313" key="1">
    <source>
        <dbReference type="EMBL" id="GAF26330.1"/>
    </source>
</evidence>
<sequence length="54" mass="5834">MTPMEISEAWWQLFTLTGSIEAYLLYRDSLNAGGFPPVSGELAAVGEQPGTSDK</sequence>
<dbReference type="AlphaFoldDB" id="A0A0S6UBI6"/>
<dbReference type="Proteomes" id="UP000063718">
    <property type="component" value="Unassembled WGS sequence"/>
</dbReference>
<gene>
    <name evidence="1" type="ORF">MTY_1669</name>
</gene>